<feature type="region of interest" description="Disordered" evidence="1">
    <location>
        <begin position="31"/>
        <end position="53"/>
    </location>
</feature>
<evidence type="ECO:0000313" key="3">
    <source>
        <dbReference type="Proteomes" id="UP000310200"/>
    </source>
</evidence>
<evidence type="ECO:0000256" key="1">
    <source>
        <dbReference type="SAM" id="MobiDB-lite"/>
    </source>
</evidence>
<reference evidence="2 3" key="1">
    <citation type="journal article" date="2019" name="Philos. Trans. R. Soc. Lond., B, Biol. Sci.">
        <title>Ant behaviour and brain gene expression of defending hosts depend on the ecological success of the intruding social parasite.</title>
        <authorList>
            <person name="Kaur R."/>
            <person name="Stoldt M."/>
            <person name="Jongepier E."/>
            <person name="Feldmeyer B."/>
            <person name="Menzel F."/>
            <person name="Bornberg-Bauer E."/>
            <person name="Foitzik S."/>
        </authorList>
    </citation>
    <scope>NUCLEOTIDE SEQUENCE [LARGE SCALE GENOMIC DNA]</scope>
    <source>
        <tissue evidence="2">Whole body</tissue>
    </source>
</reference>
<name>A0A4S2L3X8_9HYME</name>
<proteinExistence type="predicted"/>
<sequence>MIACSTRLNVIVVAIGITSPRWGKRGMACQNRLGRKGRPPSTLSRYEPNNGPLPRRGIGNLSLLRRDIPAEMAARQSYIVNRAVRGDCRNQRSDFASLRRVYFKSLRMIPRQRRDIIKNCGR</sequence>
<keyword evidence="3" id="KW-1185">Reference proteome</keyword>
<organism evidence="2 3">
    <name type="scientific">Temnothorax longispinosus</name>
    <dbReference type="NCBI Taxonomy" id="300112"/>
    <lineage>
        <taxon>Eukaryota</taxon>
        <taxon>Metazoa</taxon>
        <taxon>Ecdysozoa</taxon>
        <taxon>Arthropoda</taxon>
        <taxon>Hexapoda</taxon>
        <taxon>Insecta</taxon>
        <taxon>Pterygota</taxon>
        <taxon>Neoptera</taxon>
        <taxon>Endopterygota</taxon>
        <taxon>Hymenoptera</taxon>
        <taxon>Apocrita</taxon>
        <taxon>Aculeata</taxon>
        <taxon>Formicoidea</taxon>
        <taxon>Formicidae</taxon>
        <taxon>Myrmicinae</taxon>
        <taxon>Temnothorax</taxon>
    </lineage>
</organism>
<dbReference type="EMBL" id="QBLH01000137">
    <property type="protein sequence ID" value="TGZ57622.1"/>
    <property type="molecule type" value="Genomic_DNA"/>
</dbReference>
<accession>A0A4S2L3X8</accession>
<dbReference type="AlphaFoldDB" id="A0A4S2L3X8"/>
<evidence type="ECO:0000313" key="2">
    <source>
        <dbReference type="EMBL" id="TGZ57622.1"/>
    </source>
</evidence>
<protein>
    <submittedName>
        <fullName evidence="2">Uncharacterized protein</fullName>
    </submittedName>
</protein>
<comment type="caution">
    <text evidence="2">The sequence shown here is derived from an EMBL/GenBank/DDBJ whole genome shotgun (WGS) entry which is preliminary data.</text>
</comment>
<dbReference type="Proteomes" id="UP000310200">
    <property type="component" value="Unassembled WGS sequence"/>
</dbReference>
<gene>
    <name evidence="2" type="ORF">DBV15_03983</name>
</gene>